<dbReference type="PROSITE" id="PS50977">
    <property type="entry name" value="HTH_TETR_2"/>
    <property type="match status" value="1"/>
</dbReference>
<evidence type="ECO:0000259" key="3">
    <source>
        <dbReference type="PROSITE" id="PS50977"/>
    </source>
</evidence>
<keyword evidence="5" id="KW-1185">Reference proteome</keyword>
<gene>
    <name evidence="4" type="ORF">ACFO1S_24445</name>
</gene>
<dbReference type="EMBL" id="JBHSED010000065">
    <property type="protein sequence ID" value="MFC4306574.1"/>
    <property type="molecule type" value="Genomic_DNA"/>
</dbReference>
<accession>A0ABV8SG62</accession>
<evidence type="ECO:0000313" key="4">
    <source>
        <dbReference type="EMBL" id="MFC4306574.1"/>
    </source>
</evidence>
<dbReference type="PANTHER" id="PTHR43479">
    <property type="entry name" value="ACREF/ENVCD OPERON REPRESSOR-RELATED"/>
    <property type="match status" value="1"/>
</dbReference>
<dbReference type="Pfam" id="PF00440">
    <property type="entry name" value="TetR_N"/>
    <property type="match status" value="1"/>
</dbReference>
<dbReference type="PANTHER" id="PTHR43479:SF7">
    <property type="entry name" value="TETR-FAMILY TRANSCRIPTIONAL REGULATOR"/>
    <property type="match status" value="1"/>
</dbReference>
<proteinExistence type="predicted"/>
<dbReference type="RefSeq" id="WP_378127727.1">
    <property type="nucleotide sequence ID" value="NZ_JBHSED010000065.1"/>
</dbReference>
<name>A0ABV8SG62_9BACL</name>
<sequence length="256" mass="29618">MVKNETYLPALVVLGIRNPEQIIRSSCLQSRLQQTILLLKCKIIVLYDSLRHSGASDAYNDRVGPPLQQFCQTITQNKSADIIERNFEDLSIQDIMDRAELNRATFYNHYQDKYELLELTMSGAFTEILSARIPPSTRMQGTELFRSLMLAVCEWQIETTKKLNARRTLSQAMEDNAKQQLYNVIISCMARAKDLPTEARRRMECVATMISWSIYGVVVKWCQSQEEPVEQFIEHVLPFLMSNLRTLDLHNSNEEF</sequence>
<evidence type="ECO:0000256" key="1">
    <source>
        <dbReference type="ARBA" id="ARBA00023125"/>
    </source>
</evidence>
<evidence type="ECO:0000256" key="2">
    <source>
        <dbReference type="PROSITE-ProRule" id="PRU00335"/>
    </source>
</evidence>
<dbReference type="Proteomes" id="UP001595755">
    <property type="component" value="Unassembled WGS sequence"/>
</dbReference>
<keyword evidence="1 2" id="KW-0238">DNA-binding</keyword>
<comment type="caution">
    <text evidence="4">The sequence shown here is derived from an EMBL/GenBank/DDBJ whole genome shotgun (WGS) entry which is preliminary data.</text>
</comment>
<feature type="DNA-binding region" description="H-T-H motif" evidence="2">
    <location>
        <begin position="91"/>
        <end position="110"/>
    </location>
</feature>
<dbReference type="Gene3D" id="1.10.357.10">
    <property type="entry name" value="Tetracycline Repressor, domain 2"/>
    <property type="match status" value="1"/>
</dbReference>
<evidence type="ECO:0000313" key="5">
    <source>
        <dbReference type="Proteomes" id="UP001595755"/>
    </source>
</evidence>
<dbReference type="SUPFAM" id="SSF46689">
    <property type="entry name" value="Homeodomain-like"/>
    <property type="match status" value="1"/>
</dbReference>
<reference evidence="5" key="1">
    <citation type="journal article" date="2019" name="Int. J. Syst. Evol. Microbiol.">
        <title>The Global Catalogue of Microorganisms (GCM) 10K type strain sequencing project: providing services to taxonomists for standard genome sequencing and annotation.</title>
        <authorList>
            <consortium name="The Broad Institute Genomics Platform"/>
            <consortium name="The Broad Institute Genome Sequencing Center for Infectious Disease"/>
            <person name="Wu L."/>
            <person name="Ma J."/>
        </authorList>
    </citation>
    <scope>NUCLEOTIDE SEQUENCE [LARGE SCALE GENOMIC DNA]</scope>
    <source>
        <strain evidence="5">CGMCC 4.1641</strain>
    </source>
</reference>
<feature type="domain" description="HTH tetR-type" evidence="3">
    <location>
        <begin position="68"/>
        <end position="128"/>
    </location>
</feature>
<organism evidence="4 5">
    <name type="scientific">Cohnella boryungensis</name>
    <dbReference type="NCBI Taxonomy" id="768479"/>
    <lineage>
        <taxon>Bacteria</taxon>
        <taxon>Bacillati</taxon>
        <taxon>Bacillota</taxon>
        <taxon>Bacilli</taxon>
        <taxon>Bacillales</taxon>
        <taxon>Paenibacillaceae</taxon>
        <taxon>Cohnella</taxon>
    </lineage>
</organism>
<protein>
    <submittedName>
        <fullName evidence="4">TetR family transcriptional regulator</fullName>
    </submittedName>
</protein>
<dbReference type="InterPro" id="IPR050624">
    <property type="entry name" value="HTH-type_Tx_Regulator"/>
</dbReference>
<dbReference type="InterPro" id="IPR001647">
    <property type="entry name" value="HTH_TetR"/>
</dbReference>
<dbReference type="InterPro" id="IPR009057">
    <property type="entry name" value="Homeodomain-like_sf"/>
</dbReference>